<reference evidence="4" key="1">
    <citation type="journal article" date="2019" name="Int. J. Syst. Evol. Microbiol.">
        <title>The Global Catalogue of Microorganisms (GCM) 10K type strain sequencing project: providing services to taxonomists for standard genome sequencing and annotation.</title>
        <authorList>
            <consortium name="The Broad Institute Genomics Platform"/>
            <consortium name="The Broad Institute Genome Sequencing Center for Infectious Disease"/>
            <person name="Wu L."/>
            <person name="Ma J."/>
        </authorList>
    </citation>
    <scope>NUCLEOTIDE SEQUENCE [LARGE SCALE GENOMIC DNA]</scope>
    <source>
        <strain evidence="4">JCM 18303</strain>
    </source>
</reference>
<evidence type="ECO:0000259" key="2">
    <source>
        <dbReference type="PROSITE" id="PS50830"/>
    </source>
</evidence>
<dbReference type="EMBL" id="BAABJP010000010">
    <property type="protein sequence ID" value="GAA5155510.1"/>
    <property type="molecule type" value="Genomic_DNA"/>
</dbReference>
<name>A0ABP9Q1E2_9PSEU</name>
<feature type="compositionally biased region" description="Low complexity" evidence="1">
    <location>
        <begin position="638"/>
        <end position="648"/>
    </location>
</feature>
<evidence type="ECO:0000256" key="1">
    <source>
        <dbReference type="SAM" id="MobiDB-lite"/>
    </source>
</evidence>
<feature type="region of interest" description="Disordered" evidence="1">
    <location>
        <begin position="844"/>
        <end position="891"/>
    </location>
</feature>
<feature type="compositionally biased region" description="Low complexity" evidence="1">
    <location>
        <begin position="433"/>
        <end position="452"/>
    </location>
</feature>
<gene>
    <name evidence="3" type="ORF">GCM10023321_29050</name>
</gene>
<dbReference type="Gene3D" id="2.40.50.90">
    <property type="match status" value="1"/>
</dbReference>
<dbReference type="PROSITE" id="PS50830">
    <property type="entry name" value="TNASE_3"/>
    <property type="match status" value="1"/>
</dbReference>
<keyword evidence="4" id="KW-1185">Reference proteome</keyword>
<sequence length="891" mass="89658">MELRSDIATAAVRMTSGHDVSREIRRLDAYLRDGETVARMTSGVYGTGTGLLAVTNHRVLLLRDGRSGQASEGYPVERLSGADWTVDGITGTITIRDSNSVAELRDVPLADGADVVAVLRGFIARNAPRQLFGEEHSGLESGGFPVQAGGDPAGIPGQTRFPVHVTAGTAQQLSGLASQGGYPAQPASGSFPAQQPASGGLPGQPHGGFPAQQGQPGGEQPWSGAWAAQQPGGFSGQSNSDGFLAQPRSDAFAAQPQGDPFGAQPPGDPFAAQQNDPFAAQPQGDPFAAQPQSDPFGAQAPSGEFPAQQPASGNFPAQQPTSGGFPAQQPAGGNYPAQQPASGSYAAQQPASGSFPAQQPASGSFPAQQPTSGSFPAQQPASGNFPAQQPASGSFPTQQPVSGGFPAQQPASGNFPAQQPASGNFPVQQPASGGFPAQPQGGTQQPQSGGFPAQQPTSGNFPAQQPRFPGQQGQPGGGQPRGGFPAQQAGFPTQASTVGIPQAQGSAVFPVPTQAGGVEGLEQRVAAFGSAEALTAAAVPVTMLADSGTNQPQPVVLAPSAAPVPGAPLPPSAVSADAIGSPTAIAGEVPVSQLVTQRTDEPELKDDADAADRPKPITWRMPPAEAAGKGAAKEGKATESSTALLAATDKADKKDGDKAGNVTPLRPASKPSGRNTKKWIWLGAGAAGLIGLAAIGSAKLISTNSQPVAAPVSPAPAASIDQPVGTAATVTKVIDGETVEVAGPGVTGPVVVLGIVAPRADKNQCGATAAKAYAVKTLHNAQVTLVTDASQAATDKSGRKQAFVRLADGGDYSEMAVRAGMARYYESPQPVARAAEIKAAEEEAKSNKAGFWGTPCNGKLGGTGTGSNSRASTGGTQPPARTVSNVQESPR</sequence>
<dbReference type="InterPro" id="IPR035437">
    <property type="entry name" value="SNase_OB-fold_sf"/>
</dbReference>
<feature type="domain" description="TNase-like" evidence="2">
    <location>
        <begin position="724"/>
        <end position="854"/>
    </location>
</feature>
<dbReference type="Pfam" id="PF00565">
    <property type="entry name" value="SNase"/>
    <property type="match status" value="1"/>
</dbReference>
<feature type="compositionally biased region" description="Low complexity" evidence="1">
    <location>
        <begin position="207"/>
        <end position="224"/>
    </location>
</feature>
<evidence type="ECO:0000313" key="3">
    <source>
        <dbReference type="EMBL" id="GAA5155510.1"/>
    </source>
</evidence>
<feature type="compositionally biased region" description="Polar residues" evidence="1">
    <location>
        <begin position="187"/>
        <end position="197"/>
    </location>
</feature>
<organism evidence="3 4">
    <name type="scientific">Pseudonocardia eucalypti</name>
    <dbReference type="NCBI Taxonomy" id="648755"/>
    <lineage>
        <taxon>Bacteria</taxon>
        <taxon>Bacillati</taxon>
        <taxon>Actinomycetota</taxon>
        <taxon>Actinomycetes</taxon>
        <taxon>Pseudonocardiales</taxon>
        <taxon>Pseudonocardiaceae</taxon>
        <taxon>Pseudonocardia</taxon>
    </lineage>
</organism>
<feature type="compositionally biased region" description="Polar residues" evidence="1">
    <location>
        <begin position="866"/>
        <end position="876"/>
    </location>
</feature>
<comment type="caution">
    <text evidence="3">The sequence shown here is derived from an EMBL/GenBank/DDBJ whole genome shotgun (WGS) entry which is preliminary data.</text>
</comment>
<dbReference type="InterPro" id="IPR016071">
    <property type="entry name" value="Staphylococal_nuclease_OB-fold"/>
</dbReference>
<accession>A0ABP9Q1E2</accession>
<dbReference type="SMART" id="SM00318">
    <property type="entry name" value="SNc"/>
    <property type="match status" value="1"/>
</dbReference>
<feature type="compositionally biased region" description="Basic and acidic residues" evidence="1">
    <location>
        <begin position="649"/>
        <end position="658"/>
    </location>
</feature>
<dbReference type="SUPFAM" id="SSF50199">
    <property type="entry name" value="Staphylococcal nuclease"/>
    <property type="match status" value="1"/>
</dbReference>
<dbReference type="Proteomes" id="UP001428817">
    <property type="component" value="Unassembled WGS sequence"/>
</dbReference>
<feature type="compositionally biased region" description="Polar residues" evidence="1">
    <location>
        <begin position="336"/>
        <end position="401"/>
    </location>
</feature>
<feature type="compositionally biased region" description="Low complexity" evidence="1">
    <location>
        <begin position="461"/>
        <end position="472"/>
    </location>
</feature>
<feature type="compositionally biased region" description="Basic and acidic residues" evidence="1">
    <location>
        <begin position="598"/>
        <end position="615"/>
    </location>
</feature>
<feature type="compositionally biased region" description="Polar residues" evidence="1">
    <location>
        <begin position="309"/>
        <end position="322"/>
    </location>
</feature>
<feature type="compositionally biased region" description="Polar residues" evidence="1">
    <location>
        <begin position="409"/>
        <end position="431"/>
    </location>
</feature>
<feature type="region of interest" description="Disordered" evidence="1">
    <location>
        <begin position="596"/>
        <end position="674"/>
    </location>
</feature>
<evidence type="ECO:0000313" key="4">
    <source>
        <dbReference type="Proteomes" id="UP001428817"/>
    </source>
</evidence>
<feature type="compositionally biased region" description="Polar residues" evidence="1">
    <location>
        <begin position="882"/>
        <end position="891"/>
    </location>
</feature>
<proteinExistence type="predicted"/>
<feature type="region of interest" description="Disordered" evidence="1">
    <location>
        <begin position="176"/>
        <end position="499"/>
    </location>
</feature>
<protein>
    <recommendedName>
        <fullName evidence="2">TNase-like domain-containing protein</fullName>
    </recommendedName>
</protein>